<reference evidence="5" key="1">
    <citation type="submission" date="2021-11" db="EMBL/GenBank/DDBJ databases">
        <authorList>
            <person name="Schell T."/>
        </authorList>
    </citation>
    <scope>NUCLEOTIDE SEQUENCE</scope>
    <source>
        <strain evidence="5">M5</strain>
    </source>
</reference>
<comment type="caution">
    <text evidence="5">The sequence shown here is derived from an EMBL/GenBank/DDBJ whole genome shotgun (WGS) entry which is preliminary data.</text>
</comment>
<feature type="compositionally biased region" description="Basic and acidic residues" evidence="3">
    <location>
        <begin position="345"/>
        <end position="385"/>
    </location>
</feature>
<dbReference type="EMBL" id="CAKKLH010000310">
    <property type="protein sequence ID" value="CAH0111118.1"/>
    <property type="molecule type" value="Genomic_DNA"/>
</dbReference>
<evidence type="ECO:0000259" key="4">
    <source>
        <dbReference type="PROSITE" id="PS50102"/>
    </source>
</evidence>
<feature type="compositionally biased region" description="Basic and acidic residues" evidence="3">
    <location>
        <begin position="578"/>
        <end position="612"/>
    </location>
</feature>
<proteinExistence type="predicted"/>
<feature type="compositionally biased region" description="Basic and acidic residues" evidence="3">
    <location>
        <begin position="216"/>
        <end position="230"/>
    </location>
</feature>
<evidence type="ECO:0000256" key="3">
    <source>
        <dbReference type="SAM" id="MobiDB-lite"/>
    </source>
</evidence>
<dbReference type="Gene3D" id="3.30.70.330">
    <property type="match status" value="1"/>
</dbReference>
<feature type="compositionally biased region" description="Gly residues" evidence="3">
    <location>
        <begin position="554"/>
        <end position="569"/>
    </location>
</feature>
<dbReference type="SUPFAM" id="SSF54928">
    <property type="entry name" value="RNA-binding domain, RBD"/>
    <property type="match status" value="1"/>
</dbReference>
<feature type="compositionally biased region" description="Gly residues" evidence="3">
    <location>
        <begin position="614"/>
        <end position="624"/>
    </location>
</feature>
<feature type="compositionally biased region" description="Basic and acidic residues" evidence="3">
    <location>
        <begin position="280"/>
        <end position="317"/>
    </location>
</feature>
<evidence type="ECO:0000256" key="2">
    <source>
        <dbReference type="PROSITE-ProRule" id="PRU00176"/>
    </source>
</evidence>
<dbReference type="FunFam" id="3.30.70.330:FF:000652">
    <property type="entry name" value="Eukaryotic translation initiation factor 4B"/>
    <property type="match status" value="1"/>
</dbReference>
<evidence type="ECO:0000256" key="1">
    <source>
        <dbReference type="ARBA" id="ARBA00022884"/>
    </source>
</evidence>
<dbReference type="OrthoDB" id="1748655at2759"/>
<feature type="region of interest" description="Disordered" evidence="3">
    <location>
        <begin position="159"/>
        <end position="682"/>
    </location>
</feature>
<dbReference type="AlphaFoldDB" id="A0A8J2S1K8"/>
<feature type="compositionally biased region" description="Basic and acidic residues" evidence="3">
    <location>
        <begin position="180"/>
        <end position="198"/>
    </location>
</feature>
<dbReference type="Pfam" id="PF00076">
    <property type="entry name" value="RRM_1"/>
    <property type="match status" value="1"/>
</dbReference>
<keyword evidence="6" id="KW-1185">Reference proteome</keyword>
<dbReference type="SMART" id="SM00360">
    <property type="entry name" value="RRM"/>
    <property type="match status" value="1"/>
</dbReference>
<feature type="compositionally biased region" description="Basic and acidic residues" evidence="3">
    <location>
        <begin position="495"/>
        <end position="538"/>
    </location>
</feature>
<dbReference type="CDD" id="cd12402">
    <property type="entry name" value="RRM_eIF4B"/>
    <property type="match status" value="1"/>
</dbReference>
<feature type="compositionally biased region" description="Basic and acidic residues" evidence="3">
    <location>
        <begin position="439"/>
        <end position="478"/>
    </location>
</feature>
<protein>
    <recommendedName>
        <fullName evidence="4">RRM domain-containing protein</fullName>
    </recommendedName>
</protein>
<dbReference type="InterPro" id="IPR000504">
    <property type="entry name" value="RRM_dom"/>
</dbReference>
<dbReference type="GO" id="GO:0003723">
    <property type="term" value="F:RNA binding"/>
    <property type="evidence" value="ECO:0007669"/>
    <property type="project" value="UniProtKB-UniRule"/>
</dbReference>
<keyword evidence="1 2" id="KW-0694">RNA-binding</keyword>
<dbReference type="PANTHER" id="PTHR23236:SF2">
    <property type="entry name" value="EUKARYOTIC TRANSLATION INITIATION FACTOR 4B"/>
    <property type="match status" value="1"/>
</dbReference>
<feature type="compositionally biased region" description="Basic and acidic residues" evidence="3">
    <location>
        <begin position="639"/>
        <end position="653"/>
    </location>
</feature>
<organism evidence="5 6">
    <name type="scientific">Daphnia galeata</name>
    <dbReference type="NCBI Taxonomy" id="27404"/>
    <lineage>
        <taxon>Eukaryota</taxon>
        <taxon>Metazoa</taxon>
        <taxon>Ecdysozoa</taxon>
        <taxon>Arthropoda</taxon>
        <taxon>Crustacea</taxon>
        <taxon>Branchiopoda</taxon>
        <taxon>Diplostraca</taxon>
        <taxon>Cladocera</taxon>
        <taxon>Anomopoda</taxon>
        <taxon>Daphniidae</taxon>
        <taxon>Daphnia</taxon>
    </lineage>
</organism>
<accession>A0A8J2S1K8</accession>
<dbReference type="Proteomes" id="UP000789390">
    <property type="component" value="Unassembled WGS sequence"/>
</dbReference>
<evidence type="ECO:0000313" key="5">
    <source>
        <dbReference type="EMBL" id="CAH0111118.1"/>
    </source>
</evidence>
<dbReference type="InterPro" id="IPR012677">
    <property type="entry name" value="Nucleotide-bd_a/b_plait_sf"/>
</dbReference>
<feature type="domain" description="RRM" evidence="4">
    <location>
        <begin position="83"/>
        <end position="160"/>
    </location>
</feature>
<dbReference type="PROSITE" id="PS50102">
    <property type="entry name" value="RRM"/>
    <property type="match status" value="1"/>
</dbReference>
<gene>
    <name evidence="5" type="ORF">DGAL_LOCUS14729</name>
</gene>
<evidence type="ECO:0000313" key="6">
    <source>
        <dbReference type="Proteomes" id="UP000789390"/>
    </source>
</evidence>
<sequence length="703" mass="75333">MAASAKKGKKSKGKVLSLNEFLSDDHGGSRSGEAVVMAPSKTSWADEMEDEAIYKEKLLLPTAPRAARGSDIDESRIPNNAPYTAYIANLPYDIEVEDVSKFFHGLTVKSVRLPREGGDGGRLRGFGYAEFETRQDLVDALTMNELMIKNRKIRVDIASGADGDQEQGAGGMGRGRGRPSRNDEEREDRTPSDWRNAPREGPPPGQDRGGGGGFRGGDRGGDRMEREPAGERYSASFNPRDRPPGSALSSERSSFGPRRDGPSSSFGGGRDGPPSSGFGSRDREGGSSFGGRDRDGPSSFGGRDREGGSSFGRDRDGGSSSFSRGRDGPSSFGRDREGGGGSSFGRDRDGPSSFGRDREGPSFNRDEMQRSERPSAGEPTKERPKLSLKPRTVPIEEGSAPVAEVPAAAPAAPVERPVAAAAPPSSASIFGAAKPVDTAARERAIEERLKEKQMKERDPPLRGRETDRQDDRNQRDGSHGSGGRSSERPSGGRGRSSEGEKTDDRRDYRNDNDHDHRRPPRDGPGDSRPAPRDGDYRPPQRSTANPNEYRPPVGGRGSSSAGGGGGGGNEYRPPRPTGADRRDGDRDYRGPAPARDGDYRPPRGDDSRRENGLSRGGGGGGGGAIYRAPASRGTGPSNERTRSRDDHNGDRRPAAPSASSADDATRVRRLEEPKAPVFENSNKFAFLLAEDEGADESDSRDEQ</sequence>
<dbReference type="InterPro" id="IPR035979">
    <property type="entry name" value="RBD_domain_sf"/>
</dbReference>
<dbReference type="InterPro" id="IPR033107">
    <property type="entry name" value="EIF-4B_RRM"/>
</dbReference>
<feature type="compositionally biased region" description="Low complexity" evidence="3">
    <location>
        <begin position="318"/>
        <end position="332"/>
    </location>
</feature>
<feature type="compositionally biased region" description="Basic and acidic residues" evidence="3">
    <location>
        <begin position="663"/>
        <end position="674"/>
    </location>
</feature>
<name>A0A8J2S1K8_9CRUS</name>
<dbReference type="PANTHER" id="PTHR23236">
    <property type="entry name" value="EUKARYOTIC TRANSLATION INITIATION FACTOR 4B/4H"/>
    <property type="match status" value="1"/>
</dbReference>
<feature type="compositionally biased region" description="Low complexity" evidence="3">
    <location>
        <begin position="396"/>
        <end position="428"/>
    </location>
</feature>